<feature type="compositionally biased region" description="Polar residues" evidence="1">
    <location>
        <begin position="39"/>
        <end position="61"/>
    </location>
</feature>
<gene>
    <name evidence="3" type="ORF">SEMRO_342_G121840.1</name>
</gene>
<comment type="caution">
    <text evidence="3">The sequence shown here is derived from an EMBL/GenBank/DDBJ whole genome shotgun (WGS) entry which is preliminary data.</text>
</comment>
<feature type="region of interest" description="Disordered" evidence="1">
    <location>
        <begin position="26"/>
        <end position="61"/>
    </location>
</feature>
<dbReference type="InterPro" id="IPR015943">
    <property type="entry name" value="WD40/YVTN_repeat-like_dom_sf"/>
</dbReference>
<evidence type="ECO:0000313" key="4">
    <source>
        <dbReference type="Proteomes" id="UP001153069"/>
    </source>
</evidence>
<dbReference type="Pfam" id="PF10282">
    <property type="entry name" value="Lactonase"/>
    <property type="match status" value="1"/>
</dbReference>
<dbReference type="Proteomes" id="UP001153069">
    <property type="component" value="Unassembled WGS sequence"/>
</dbReference>
<dbReference type="OrthoDB" id="10006285at2759"/>
<feature type="signal peptide" evidence="2">
    <location>
        <begin position="1"/>
        <end position="23"/>
    </location>
</feature>
<accession>A0A9N8DYG3</accession>
<protein>
    <submittedName>
        <fullName evidence="3">Pfam:Muc_lac_enz</fullName>
    </submittedName>
</protein>
<organism evidence="3 4">
    <name type="scientific">Seminavis robusta</name>
    <dbReference type="NCBI Taxonomy" id="568900"/>
    <lineage>
        <taxon>Eukaryota</taxon>
        <taxon>Sar</taxon>
        <taxon>Stramenopiles</taxon>
        <taxon>Ochrophyta</taxon>
        <taxon>Bacillariophyta</taxon>
        <taxon>Bacillariophyceae</taxon>
        <taxon>Bacillariophycidae</taxon>
        <taxon>Naviculales</taxon>
        <taxon>Naviculaceae</taxon>
        <taxon>Seminavis</taxon>
    </lineage>
</organism>
<sequence>MKLSCTWLTFNLALLASRNGAEARRLGQHGPGMEDLISYESTGGTSVSVPRQDPAASSSSPVKGGVYVNMNQIDNNQVAAFRRSGLDGDELEHVGNYDTGGEGFPYKNDILLPDNALGTQGALSVSGDYVFVVNAGSNSFSQFKINTTDMSLSLMGVTPTPQKFPCTLDARVDLNTVCVAMCAGEGAIACYEISDEGGPLAEVTKVGEGSVLTEIHRVPSLGIPIGQVPVGNPEDPANETRPGINVLVNVKQILFTPRGDALFVAIFDQGIWVFPTEQDESSTGVALGTPVLHSIDSGDLSFQHRPFSFAFQEKSSGSLLLHVQDPFATTAGELFFPPNIGVALSAGGTLSTYRVEGSGANTSFVVISPQIGAGQKGSCWCAYNNGTVITTNTAGGTITVFREMEILGEGIYDVAAAALKGTEKDLGVVGFNGGPFANSGGSPISAMPVDVAFSHDGAYFYVLNEAAVGIDIYSVDPTENTVTNSEDRAKHVGFIAIPGVPHPTSDKTLAGDDEEWKRQIDYWQAWSGALGMQGMDTYPRPRA</sequence>
<dbReference type="AlphaFoldDB" id="A0A9N8DYG3"/>
<dbReference type="Gene3D" id="2.130.10.10">
    <property type="entry name" value="YVTN repeat-like/Quinoprotein amine dehydrogenase"/>
    <property type="match status" value="1"/>
</dbReference>
<proteinExistence type="predicted"/>
<name>A0A9N8DYG3_9STRA</name>
<dbReference type="InterPro" id="IPR019405">
    <property type="entry name" value="Lactonase_7-beta_prop"/>
</dbReference>
<keyword evidence="4" id="KW-1185">Reference proteome</keyword>
<evidence type="ECO:0000313" key="3">
    <source>
        <dbReference type="EMBL" id="CAB9508324.1"/>
    </source>
</evidence>
<evidence type="ECO:0000256" key="1">
    <source>
        <dbReference type="SAM" id="MobiDB-lite"/>
    </source>
</evidence>
<dbReference type="EMBL" id="CAICTM010000341">
    <property type="protein sequence ID" value="CAB9508324.1"/>
    <property type="molecule type" value="Genomic_DNA"/>
</dbReference>
<dbReference type="SUPFAM" id="SSF82171">
    <property type="entry name" value="DPP6 N-terminal domain-like"/>
    <property type="match status" value="1"/>
</dbReference>
<keyword evidence="2" id="KW-0732">Signal</keyword>
<reference evidence="3" key="1">
    <citation type="submission" date="2020-06" db="EMBL/GenBank/DDBJ databases">
        <authorList>
            <consortium name="Plant Systems Biology data submission"/>
        </authorList>
    </citation>
    <scope>NUCLEOTIDE SEQUENCE</scope>
    <source>
        <strain evidence="3">D6</strain>
    </source>
</reference>
<evidence type="ECO:0000256" key="2">
    <source>
        <dbReference type="SAM" id="SignalP"/>
    </source>
</evidence>
<feature type="chain" id="PRO_5040345988" evidence="2">
    <location>
        <begin position="24"/>
        <end position="543"/>
    </location>
</feature>